<name>A0A3L6PLI9_PANMI</name>
<accession>A0A3L6PLI9</accession>
<dbReference type="Proteomes" id="UP000275267">
    <property type="component" value="Unassembled WGS sequence"/>
</dbReference>
<dbReference type="AlphaFoldDB" id="A0A3L6PLI9"/>
<organism evidence="2 3">
    <name type="scientific">Panicum miliaceum</name>
    <name type="common">Proso millet</name>
    <name type="synonym">Broomcorn millet</name>
    <dbReference type="NCBI Taxonomy" id="4540"/>
    <lineage>
        <taxon>Eukaryota</taxon>
        <taxon>Viridiplantae</taxon>
        <taxon>Streptophyta</taxon>
        <taxon>Embryophyta</taxon>
        <taxon>Tracheophyta</taxon>
        <taxon>Spermatophyta</taxon>
        <taxon>Magnoliopsida</taxon>
        <taxon>Liliopsida</taxon>
        <taxon>Poales</taxon>
        <taxon>Poaceae</taxon>
        <taxon>PACMAD clade</taxon>
        <taxon>Panicoideae</taxon>
        <taxon>Panicodae</taxon>
        <taxon>Paniceae</taxon>
        <taxon>Panicinae</taxon>
        <taxon>Panicum</taxon>
        <taxon>Panicum sect. Panicum</taxon>
    </lineage>
</organism>
<evidence type="ECO:0000313" key="3">
    <source>
        <dbReference type="Proteomes" id="UP000275267"/>
    </source>
</evidence>
<evidence type="ECO:0000256" key="1">
    <source>
        <dbReference type="SAM" id="MobiDB-lite"/>
    </source>
</evidence>
<protein>
    <submittedName>
        <fullName evidence="2">Uncharacterized protein</fullName>
    </submittedName>
</protein>
<keyword evidence="3" id="KW-1185">Reference proteome</keyword>
<proteinExistence type="predicted"/>
<sequence>MILLHKSIPAAASLFPSARSSAVRPRAPPVARASEIAPSDFARPSPAHEQHRRLRLHLSKEPHLCSTHLIWQEQHQSLLLPSIQMCPSSLDLFSSTWTVSRDLGRRVLPEPAVSEHI</sequence>
<comment type="caution">
    <text evidence="2">The sequence shown here is derived from an EMBL/GenBank/DDBJ whole genome shotgun (WGS) entry which is preliminary data.</text>
</comment>
<evidence type="ECO:0000313" key="2">
    <source>
        <dbReference type="EMBL" id="RLM60733.1"/>
    </source>
</evidence>
<gene>
    <name evidence="2" type="ORF">C2845_PM14G07030</name>
</gene>
<reference evidence="3" key="1">
    <citation type="journal article" date="2019" name="Nat. Commun.">
        <title>The genome of broomcorn millet.</title>
        <authorList>
            <person name="Zou C."/>
            <person name="Miki D."/>
            <person name="Li D."/>
            <person name="Tang Q."/>
            <person name="Xiao L."/>
            <person name="Rajput S."/>
            <person name="Deng P."/>
            <person name="Jia W."/>
            <person name="Huang R."/>
            <person name="Zhang M."/>
            <person name="Sun Y."/>
            <person name="Hu J."/>
            <person name="Fu X."/>
            <person name="Schnable P.S."/>
            <person name="Li F."/>
            <person name="Zhang H."/>
            <person name="Feng B."/>
            <person name="Zhu X."/>
            <person name="Liu R."/>
            <person name="Schnable J.C."/>
            <person name="Zhu J.-K."/>
            <person name="Zhang H."/>
        </authorList>
    </citation>
    <scope>NUCLEOTIDE SEQUENCE [LARGE SCALE GENOMIC DNA]</scope>
</reference>
<feature type="region of interest" description="Disordered" evidence="1">
    <location>
        <begin position="29"/>
        <end position="50"/>
    </location>
</feature>
<dbReference type="EMBL" id="PQIB02000016">
    <property type="protein sequence ID" value="RLM60733.1"/>
    <property type="molecule type" value="Genomic_DNA"/>
</dbReference>